<reference evidence="2 3" key="1">
    <citation type="submission" date="2022-06" db="EMBL/GenBank/DDBJ databases">
        <title>Actinoplanes abujensis sp. nov., isolated from Nigerian arid soil.</title>
        <authorList>
            <person name="Ding P."/>
        </authorList>
    </citation>
    <scope>NUCLEOTIDE SEQUENCE [LARGE SCALE GENOMIC DNA]</scope>
    <source>
        <strain evidence="3">TRM88002</strain>
    </source>
</reference>
<dbReference type="GO" id="GO:0016853">
    <property type="term" value="F:isomerase activity"/>
    <property type="evidence" value="ECO:0007669"/>
    <property type="project" value="UniProtKB-KW"/>
</dbReference>
<sequence>MNRADTLGSLWQAWAAQGEALTEEQWATPTRLPPWDVRALFAHASAWPRWLAYIVTQERETPPTHPTAAALLLDFNAPDGLATRMRQSTADKAVDDGREHTTEQMIAACAEVGPQALEAARALGDVVVDYLGLARLRLDEVLSIGILEATVHLLDLQRALGVRPSAPPSGLALTASVLAAMADPVDFIEAATGRTGAEVFPVLT</sequence>
<dbReference type="InterPro" id="IPR024344">
    <property type="entry name" value="MDMPI_metal-binding"/>
</dbReference>
<keyword evidence="2" id="KW-0413">Isomerase</keyword>
<evidence type="ECO:0000313" key="3">
    <source>
        <dbReference type="Proteomes" id="UP001523216"/>
    </source>
</evidence>
<organism evidence="2 3">
    <name type="scientific">Paractinoplanes hotanensis</name>
    <dbReference type="NCBI Taxonomy" id="2906497"/>
    <lineage>
        <taxon>Bacteria</taxon>
        <taxon>Bacillati</taxon>
        <taxon>Actinomycetota</taxon>
        <taxon>Actinomycetes</taxon>
        <taxon>Micromonosporales</taxon>
        <taxon>Micromonosporaceae</taxon>
        <taxon>Paractinoplanes</taxon>
    </lineage>
</organism>
<protein>
    <submittedName>
        <fullName evidence="2">Maleylpyruvate isomerase N-terminal domain-containing protein</fullName>
    </submittedName>
</protein>
<dbReference type="NCBIfam" id="TIGR03083">
    <property type="entry name" value="maleylpyruvate isomerase family mycothiol-dependent enzyme"/>
    <property type="match status" value="1"/>
</dbReference>
<dbReference type="SUPFAM" id="SSF109854">
    <property type="entry name" value="DinB/YfiT-like putative metalloenzymes"/>
    <property type="match status" value="1"/>
</dbReference>
<keyword evidence="3" id="KW-1185">Reference proteome</keyword>
<dbReference type="EMBL" id="JAMQOL010000030">
    <property type="protein sequence ID" value="MCM4080337.1"/>
    <property type="molecule type" value="Genomic_DNA"/>
</dbReference>
<comment type="caution">
    <text evidence="2">The sequence shown here is derived from an EMBL/GenBank/DDBJ whole genome shotgun (WGS) entry which is preliminary data.</text>
</comment>
<dbReference type="InterPro" id="IPR017517">
    <property type="entry name" value="Maleyloyr_isom"/>
</dbReference>
<dbReference type="RefSeq" id="WP_251800131.1">
    <property type="nucleotide sequence ID" value="NZ_JAMQOL010000030.1"/>
</dbReference>
<feature type="domain" description="Mycothiol-dependent maleylpyruvate isomerase metal-binding" evidence="1">
    <location>
        <begin position="9"/>
        <end position="157"/>
    </location>
</feature>
<name>A0ABT0Y2W0_9ACTN</name>
<dbReference type="Pfam" id="PF11716">
    <property type="entry name" value="MDMPI_N"/>
    <property type="match status" value="1"/>
</dbReference>
<accession>A0ABT0Y2W0</accession>
<dbReference type="Gene3D" id="1.20.120.450">
    <property type="entry name" value="dinb family like domain"/>
    <property type="match status" value="1"/>
</dbReference>
<evidence type="ECO:0000259" key="1">
    <source>
        <dbReference type="Pfam" id="PF11716"/>
    </source>
</evidence>
<proteinExistence type="predicted"/>
<evidence type="ECO:0000313" key="2">
    <source>
        <dbReference type="EMBL" id="MCM4080337.1"/>
    </source>
</evidence>
<dbReference type="InterPro" id="IPR034660">
    <property type="entry name" value="DinB/YfiT-like"/>
</dbReference>
<dbReference type="Proteomes" id="UP001523216">
    <property type="component" value="Unassembled WGS sequence"/>
</dbReference>
<gene>
    <name evidence="2" type="ORF">LXN57_22405</name>
</gene>